<protein>
    <submittedName>
        <fullName evidence="1">Uncharacterized protein</fullName>
    </submittedName>
</protein>
<comment type="caution">
    <text evidence="1">The sequence shown here is derived from an EMBL/GenBank/DDBJ whole genome shotgun (WGS) entry which is preliminary data.</text>
</comment>
<reference evidence="1 2" key="1">
    <citation type="journal article" date="2013" name="Genome Announc.">
        <title>Draft Genome Sequence of Arcticibacter svalbardensis Strain MN12-7T, a Member of the Family Sphingobacteriaceae Isolated from an Arctic Soil Sample.</title>
        <authorList>
            <person name="Shivaji S."/>
            <person name="Ara S."/>
            <person name="Prasad S."/>
            <person name="Manasa B.P."/>
            <person name="Begum Z."/>
            <person name="Singh A."/>
            <person name="Kumar Pinnaka A."/>
        </authorList>
    </citation>
    <scope>NUCLEOTIDE SEQUENCE [LARGE SCALE GENOMIC DNA]</scope>
    <source>
        <strain evidence="1 2">MN12-7</strain>
    </source>
</reference>
<proteinExistence type="predicted"/>
<dbReference type="AlphaFoldDB" id="R9GQ29"/>
<evidence type="ECO:0000313" key="1">
    <source>
        <dbReference type="EMBL" id="EOR93947.1"/>
    </source>
</evidence>
<sequence length="95" mass="10667">MKKIQLFNAPTIATLQIEINEWLADNKEAHLIESNMTSLSNVNISGTVDIVQAQYAFYILYSPADESEQESILAAEKQQMPSELIDPRTIIAEIN</sequence>
<evidence type="ECO:0000313" key="2">
    <source>
        <dbReference type="Proteomes" id="UP000014174"/>
    </source>
</evidence>
<dbReference type="STRING" id="1150600.ADIARSV_2940"/>
<gene>
    <name evidence="1" type="ORF">ADIARSV_2940</name>
</gene>
<dbReference type="EMBL" id="AQPN01000101">
    <property type="protein sequence ID" value="EOR93947.1"/>
    <property type="molecule type" value="Genomic_DNA"/>
</dbReference>
<keyword evidence="2" id="KW-1185">Reference proteome</keyword>
<dbReference type="RefSeq" id="WP_016196171.1">
    <property type="nucleotide sequence ID" value="NZ_AQPN01000101.1"/>
</dbReference>
<name>R9GQ29_9SPHI</name>
<dbReference type="OrthoDB" id="676777at2"/>
<dbReference type="Proteomes" id="UP000014174">
    <property type="component" value="Unassembled WGS sequence"/>
</dbReference>
<organism evidence="1 2">
    <name type="scientific">Arcticibacter svalbardensis MN12-7</name>
    <dbReference type="NCBI Taxonomy" id="1150600"/>
    <lineage>
        <taxon>Bacteria</taxon>
        <taxon>Pseudomonadati</taxon>
        <taxon>Bacteroidota</taxon>
        <taxon>Sphingobacteriia</taxon>
        <taxon>Sphingobacteriales</taxon>
        <taxon>Sphingobacteriaceae</taxon>
        <taxon>Arcticibacter</taxon>
    </lineage>
</organism>
<accession>R9GQ29</accession>